<dbReference type="Proteomes" id="UP000308632">
    <property type="component" value="Unassembled WGS sequence"/>
</dbReference>
<protein>
    <submittedName>
        <fullName evidence="2">Uncharacterized protein</fullName>
    </submittedName>
</protein>
<gene>
    <name evidence="2" type="ORF">E4U92_35025</name>
</gene>
<dbReference type="EMBL" id="SZPR01000044">
    <property type="protein sequence ID" value="TKS95808.1"/>
    <property type="molecule type" value="Genomic_DNA"/>
</dbReference>
<dbReference type="RefSeq" id="WP_137304496.1">
    <property type="nucleotide sequence ID" value="NZ_BMVD01000019.1"/>
</dbReference>
<dbReference type="AlphaFoldDB" id="A0A4U5W3F3"/>
<feature type="compositionally biased region" description="Basic and acidic residues" evidence="1">
    <location>
        <begin position="381"/>
        <end position="429"/>
    </location>
</feature>
<sequence length="558" mass="63456">MDRRLIRTAVFGSPDSDDPALCPETPDELDAFRLEHADVTIWCGTMFEGGCGRRLTTRRCTDRICHFAHYGTSDESVRCTRTARGKDSADHLYAKAHLAAWLRTQGLTAQFTYPEPLGSALLVHLEDGRTLLVHLDRNQPADWNGDSWEIILGPGVLVPVSILSERGYVQRLRFEDRPGGGRVMRFGTEHPGQGTTWDSLESVTLTPRGLNTTTRPDAVRAPLTEDPRPQQPPAPARGTIIDIASQPIRASSSRQDDAVKLAVMHLDRALREQPELLYTRVGAIKRLLEKDHLPENVARLRLALKRGQAGLDQRTQERQSLLQQLQQTPTDALLTRVSMLMNDVNVSSAEREMHRVAREKINAEQAVRRRQRQEQSAAQRRQREAEQRAWREQRTLAREQEQAEQHALREQHEAAREREEAERRERAEREEARRQAAALQAEKERAEKIAYLAPFVLGALKKAARERRVTTWLEIRERTGQRDLTRLSYEDRLSVLQAVEKKTKPDAPLWSAILAATGTPEALNLYRDLATLLHRPVPHDDTELLAHAAADCARLRWQ</sequence>
<evidence type="ECO:0000313" key="2">
    <source>
        <dbReference type="EMBL" id="TKS95808.1"/>
    </source>
</evidence>
<accession>A0A4U5W3F3</accession>
<comment type="caution">
    <text evidence="2">The sequence shown here is derived from an EMBL/GenBank/DDBJ whole genome shotgun (WGS) entry which is preliminary data.</text>
</comment>
<name>A0A4U5W3F3_STRGB</name>
<proteinExistence type="predicted"/>
<feature type="region of interest" description="Disordered" evidence="1">
    <location>
        <begin position="207"/>
        <end position="238"/>
    </location>
</feature>
<evidence type="ECO:0000256" key="1">
    <source>
        <dbReference type="SAM" id="MobiDB-lite"/>
    </source>
</evidence>
<evidence type="ECO:0000313" key="3">
    <source>
        <dbReference type="Proteomes" id="UP000308632"/>
    </source>
</evidence>
<organism evidence="2 3">
    <name type="scientific">Streptomyces galbus</name>
    <dbReference type="NCBI Taxonomy" id="33898"/>
    <lineage>
        <taxon>Bacteria</taxon>
        <taxon>Bacillati</taxon>
        <taxon>Actinomycetota</taxon>
        <taxon>Actinomycetes</taxon>
        <taxon>Kitasatosporales</taxon>
        <taxon>Streptomycetaceae</taxon>
        <taxon>Streptomyces</taxon>
    </lineage>
</organism>
<feature type="region of interest" description="Disordered" evidence="1">
    <location>
        <begin position="360"/>
        <end position="429"/>
    </location>
</feature>
<reference evidence="2 3" key="1">
    <citation type="submission" date="2019-04" db="EMBL/GenBank/DDBJ databases">
        <title>Streptomyces lasaliensis sp.nov., an Actinomycete isolated from soil which produces the polyether antibiotic lasalocid.</title>
        <authorList>
            <person name="Erwin G."/>
            <person name="Haber C."/>
        </authorList>
    </citation>
    <scope>NUCLEOTIDE SEQUENCE [LARGE SCALE GENOMIC DNA]</scope>
    <source>
        <strain evidence="2 3">DSM 40089</strain>
    </source>
</reference>